<comment type="caution">
    <text evidence="2">The sequence shown here is derived from an EMBL/GenBank/DDBJ whole genome shotgun (WGS) entry which is preliminary data.</text>
</comment>
<accession>A0AA39T2I0</accession>
<dbReference type="AlphaFoldDB" id="A0AA39T2I0"/>
<name>A0AA39T2I0_9PEZI</name>
<keyword evidence="3" id="KW-1185">Reference proteome</keyword>
<proteinExistence type="predicted"/>
<organism evidence="2 3">
    <name type="scientific">Bombardia bombarda</name>
    <dbReference type="NCBI Taxonomy" id="252184"/>
    <lineage>
        <taxon>Eukaryota</taxon>
        <taxon>Fungi</taxon>
        <taxon>Dikarya</taxon>
        <taxon>Ascomycota</taxon>
        <taxon>Pezizomycotina</taxon>
        <taxon>Sordariomycetes</taxon>
        <taxon>Sordariomycetidae</taxon>
        <taxon>Sordariales</taxon>
        <taxon>Lasiosphaeriaceae</taxon>
        <taxon>Bombardia</taxon>
    </lineage>
</organism>
<reference evidence="2" key="1">
    <citation type="submission" date="2023-06" db="EMBL/GenBank/DDBJ databases">
        <title>Genome-scale phylogeny and comparative genomics of the fungal order Sordariales.</title>
        <authorList>
            <consortium name="Lawrence Berkeley National Laboratory"/>
            <person name="Hensen N."/>
            <person name="Bonometti L."/>
            <person name="Westerberg I."/>
            <person name="Brannstrom I.O."/>
            <person name="Guillou S."/>
            <person name="Cros-Aarteil S."/>
            <person name="Calhoun S."/>
            <person name="Haridas S."/>
            <person name="Kuo A."/>
            <person name="Mondo S."/>
            <person name="Pangilinan J."/>
            <person name="Riley R."/>
            <person name="LaButti K."/>
            <person name="Andreopoulos B."/>
            <person name="Lipzen A."/>
            <person name="Chen C."/>
            <person name="Yanf M."/>
            <person name="Daum C."/>
            <person name="Ng V."/>
            <person name="Clum A."/>
            <person name="Steindorff A."/>
            <person name="Ohm R."/>
            <person name="Martin F."/>
            <person name="Silar P."/>
            <person name="Natvig D."/>
            <person name="Lalanne C."/>
            <person name="Gautier V."/>
            <person name="Ament-velasquez S.L."/>
            <person name="Kruys A."/>
            <person name="Hutchinson M.I."/>
            <person name="Powell A.J."/>
            <person name="Barry K."/>
            <person name="Miller A.N."/>
            <person name="Grigoriev I.V."/>
            <person name="Debuchy R."/>
            <person name="Gladieux P."/>
            <person name="Thoren M.H."/>
            <person name="Johannesson H."/>
        </authorList>
    </citation>
    <scope>NUCLEOTIDE SEQUENCE</scope>
    <source>
        <strain evidence="2">SMH3391-2</strain>
    </source>
</reference>
<evidence type="ECO:0000313" key="3">
    <source>
        <dbReference type="Proteomes" id="UP001174934"/>
    </source>
</evidence>
<dbReference type="Proteomes" id="UP001174934">
    <property type="component" value="Unassembled WGS sequence"/>
</dbReference>
<gene>
    <name evidence="2" type="ORF">B0T17DRAFT_541901</name>
</gene>
<sequence>MGRPAPTPGQVRVIRPYNPILYSYFRPPGDQFTRPGFWSMHTSQKTSRRDFITSFPPRSLNLTAGASERESIAKPNRGPPRDTTR</sequence>
<dbReference type="EMBL" id="JAULSR010000008">
    <property type="protein sequence ID" value="KAK0612841.1"/>
    <property type="molecule type" value="Genomic_DNA"/>
</dbReference>
<evidence type="ECO:0000256" key="1">
    <source>
        <dbReference type="SAM" id="MobiDB-lite"/>
    </source>
</evidence>
<protein>
    <submittedName>
        <fullName evidence="2">Uncharacterized protein</fullName>
    </submittedName>
</protein>
<feature type="region of interest" description="Disordered" evidence="1">
    <location>
        <begin position="44"/>
        <end position="85"/>
    </location>
</feature>
<evidence type="ECO:0000313" key="2">
    <source>
        <dbReference type="EMBL" id="KAK0612841.1"/>
    </source>
</evidence>